<reference evidence="9 10" key="1">
    <citation type="submission" date="2015-01" db="EMBL/GenBank/DDBJ databases">
        <title>The Genome Sequence of Fonsecaea pedrosoi CBS 271.37.</title>
        <authorList>
            <consortium name="The Broad Institute Genomics Platform"/>
            <person name="Cuomo C."/>
            <person name="de Hoog S."/>
            <person name="Gorbushina A."/>
            <person name="Stielow B."/>
            <person name="Teixiera M."/>
            <person name="Abouelleil A."/>
            <person name="Chapman S.B."/>
            <person name="Priest M."/>
            <person name="Young S.K."/>
            <person name="Wortman J."/>
            <person name="Nusbaum C."/>
            <person name="Birren B."/>
        </authorList>
    </citation>
    <scope>NUCLEOTIDE SEQUENCE [LARGE SCALE GENOMIC DNA]</scope>
    <source>
        <strain evidence="9 10">CBS 271.37</strain>
    </source>
</reference>
<dbReference type="GO" id="GO:0005737">
    <property type="term" value="C:cytoplasm"/>
    <property type="evidence" value="ECO:0007669"/>
    <property type="project" value="TreeGrafter"/>
</dbReference>
<dbReference type="PANTHER" id="PTHR45677">
    <property type="entry name" value="GLUTAMATE DECARBOXYLASE-RELATED"/>
    <property type="match status" value="1"/>
</dbReference>
<feature type="modified residue" description="N6-(pyridoxal phosphate)lysine" evidence="6">
    <location>
        <position position="354"/>
    </location>
</feature>
<evidence type="ECO:0000256" key="3">
    <source>
        <dbReference type="ARBA" id="ARBA00022793"/>
    </source>
</evidence>
<dbReference type="RefSeq" id="XP_013280288.1">
    <property type="nucleotide sequence ID" value="XM_013424834.1"/>
</dbReference>
<dbReference type="VEuPathDB" id="FungiDB:Z517_11226"/>
<evidence type="ECO:0000256" key="4">
    <source>
        <dbReference type="ARBA" id="ARBA00022898"/>
    </source>
</evidence>
<dbReference type="Proteomes" id="UP000053029">
    <property type="component" value="Unassembled WGS sequence"/>
</dbReference>
<comment type="cofactor">
    <cofactor evidence="1 6 7">
        <name>pyridoxal 5'-phosphate</name>
        <dbReference type="ChEBI" id="CHEBI:597326"/>
    </cofactor>
</comment>
<dbReference type="GO" id="GO:0030170">
    <property type="term" value="F:pyridoxal phosphate binding"/>
    <property type="evidence" value="ECO:0007669"/>
    <property type="project" value="InterPro"/>
</dbReference>
<proteinExistence type="inferred from homology"/>
<dbReference type="OrthoDB" id="392571at2759"/>
<dbReference type="AlphaFoldDB" id="A0A0D2GCR4"/>
<dbReference type="HOGENOM" id="CLU_011856_0_0_1"/>
<evidence type="ECO:0000256" key="2">
    <source>
        <dbReference type="ARBA" id="ARBA00009533"/>
    </source>
</evidence>
<name>A0A0D2GCR4_9EURO</name>
<dbReference type="PROSITE" id="PS00392">
    <property type="entry name" value="DDC_GAD_HDC_YDC"/>
    <property type="match status" value="1"/>
</dbReference>
<dbReference type="STRING" id="1442368.A0A0D2GCR4"/>
<dbReference type="InterPro" id="IPR002129">
    <property type="entry name" value="PyrdxlP-dep_de-COase"/>
</dbReference>
<organism evidence="9 10">
    <name type="scientific">Fonsecaea pedrosoi CBS 271.37</name>
    <dbReference type="NCBI Taxonomy" id="1442368"/>
    <lineage>
        <taxon>Eukaryota</taxon>
        <taxon>Fungi</taxon>
        <taxon>Dikarya</taxon>
        <taxon>Ascomycota</taxon>
        <taxon>Pezizomycotina</taxon>
        <taxon>Eurotiomycetes</taxon>
        <taxon>Chaetothyriomycetidae</taxon>
        <taxon>Chaetothyriales</taxon>
        <taxon>Herpotrichiellaceae</taxon>
        <taxon>Fonsecaea</taxon>
    </lineage>
</organism>
<sequence length="583" mass="62734">MSDHSLKSSVNGLTSNNARPSDPISQKSNGINHDSANDTFASRADELQTLLASVLDQLIPFVRQADSERKAHQLHRAVPISPLVESHSPSDLLSILTSDGTLCLPSRGTGQHGLVSSLSSILKYSVNTSAPGFLDKLYSAPLPPGIAAELILSVLNTNLHVYQVSPVLSLVETYTTRALAAMFGFTGPRAGGINVQGGSASNMTSIVIARNTLYPETKLFGNHAGGRELVMFTSEHGHYSIEKAAQQCGFGSESVISVPVDPVSGEMDPGAFESLIVREKGKGKTPFYVNATAGTTVLGSFDPFSAIAGIARKHGLWMHIDGAWGGSFIFSESLRRTRLKGCDLADSIAINPHKMLGVPVTCSFLLLKDLKNAHAANTLRAGYLFHDEDHSGSEQSGLNGHEQTQSLDDDWTPPNDLADLTLQCGRRGDSLKLFLSWQYYGTLGYSSKIEDAYAVACYLADLVEQSPDLLLVSTNPPPCLQVCFYFAPGGKLVHDLSNDSRVVNGSKRHEAESVGKRNSAITSRITRSLVSRGFMVDYAPALGHEVEKGAFFRAVINISTARETAQRLVEEVTLAGREEMSIN</sequence>
<protein>
    <submittedName>
        <fullName evidence="9">Unplaced genomic scaffold supercont1.7, whole genome shotgun sequence</fullName>
    </submittedName>
</protein>
<evidence type="ECO:0000256" key="1">
    <source>
        <dbReference type="ARBA" id="ARBA00001933"/>
    </source>
</evidence>
<evidence type="ECO:0000256" key="7">
    <source>
        <dbReference type="RuleBase" id="RU000382"/>
    </source>
</evidence>
<keyword evidence="10" id="KW-1185">Reference proteome</keyword>
<dbReference type="PANTHER" id="PTHR45677:SF8">
    <property type="entry name" value="CYSTEINE SULFINIC ACID DECARBOXYLASE"/>
    <property type="match status" value="1"/>
</dbReference>
<evidence type="ECO:0000313" key="9">
    <source>
        <dbReference type="EMBL" id="KIW76480.1"/>
    </source>
</evidence>
<keyword evidence="4 6" id="KW-0663">Pyridoxal phosphate</keyword>
<keyword evidence="3" id="KW-0210">Decarboxylase</keyword>
<dbReference type="InterPro" id="IPR021115">
    <property type="entry name" value="Pyridoxal-P_BS"/>
</dbReference>
<feature type="region of interest" description="Disordered" evidence="8">
    <location>
        <begin position="390"/>
        <end position="412"/>
    </location>
</feature>
<dbReference type="GO" id="GO:0019752">
    <property type="term" value="P:carboxylic acid metabolic process"/>
    <property type="evidence" value="ECO:0007669"/>
    <property type="project" value="InterPro"/>
</dbReference>
<dbReference type="InterPro" id="IPR015424">
    <property type="entry name" value="PyrdxlP-dep_Trfase"/>
</dbReference>
<dbReference type="Gene3D" id="3.90.1150.170">
    <property type="match status" value="1"/>
</dbReference>
<feature type="compositionally biased region" description="Polar residues" evidence="8">
    <location>
        <begin position="7"/>
        <end position="37"/>
    </location>
</feature>
<evidence type="ECO:0000256" key="6">
    <source>
        <dbReference type="PIRSR" id="PIRSR602129-50"/>
    </source>
</evidence>
<dbReference type="InterPro" id="IPR015421">
    <property type="entry name" value="PyrdxlP-dep_Trfase_major"/>
</dbReference>
<dbReference type="EMBL" id="KN846975">
    <property type="protein sequence ID" value="KIW76480.1"/>
    <property type="molecule type" value="Genomic_DNA"/>
</dbReference>
<evidence type="ECO:0000256" key="5">
    <source>
        <dbReference type="ARBA" id="ARBA00023239"/>
    </source>
</evidence>
<evidence type="ECO:0000313" key="10">
    <source>
        <dbReference type="Proteomes" id="UP000053029"/>
    </source>
</evidence>
<dbReference type="SUPFAM" id="SSF53383">
    <property type="entry name" value="PLP-dependent transferases"/>
    <property type="match status" value="1"/>
</dbReference>
<gene>
    <name evidence="9" type="ORF">Z517_11226</name>
</gene>
<dbReference type="GeneID" id="25310716"/>
<evidence type="ECO:0000256" key="8">
    <source>
        <dbReference type="SAM" id="MobiDB-lite"/>
    </source>
</evidence>
<dbReference type="Gene3D" id="3.40.640.10">
    <property type="entry name" value="Type I PLP-dependent aspartate aminotransferase-like (Major domain)"/>
    <property type="match status" value="1"/>
</dbReference>
<feature type="region of interest" description="Disordered" evidence="8">
    <location>
        <begin position="1"/>
        <end position="37"/>
    </location>
</feature>
<feature type="compositionally biased region" description="Polar residues" evidence="8">
    <location>
        <begin position="393"/>
        <end position="406"/>
    </location>
</feature>
<dbReference type="Pfam" id="PF00282">
    <property type="entry name" value="Pyridoxal_deC"/>
    <property type="match status" value="1"/>
</dbReference>
<dbReference type="GO" id="GO:0016831">
    <property type="term" value="F:carboxy-lyase activity"/>
    <property type="evidence" value="ECO:0007669"/>
    <property type="project" value="UniProtKB-KW"/>
</dbReference>
<keyword evidence="5 7" id="KW-0456">Lyase</keyword>
<comment type="similarity">
    <text evidence="2 7">Belongs to the group II decarboxylase family.</text>
</comment>
<accession>A0A0D2GCR4</accession>